<feature type="compositionally biased region" description="Low complexity" evidence="1">
    <location>
        <begin position="24"/>
        <end position="37"/>
    </location>
</feature>
<name>A0A521FN45_9RHOB</name>
<dbReference type="AlphaFoldDB" id="A0A521FN45"/>
<proteinExistence type="predicted"/>
<organism evidence="2 3">
    <name type="scientific">Paracoccus laeviglucosivorans</name>
    <dbReference type="NCBI Taxonomy" id="1197861"/>
    <lineage>
        <taxon>Bacteria</taxon>
        <taxon>Pseudomonadati</taxon>
        <taxon>Pseudomonadota</taxon>
        <taxon>Alphaproteobacteria</taxon>
        <taxon>Rhodobacterales</taxon>
        <taxon>Paracoccaceae</taxon>
        <taxon>Paracoccus</taxon>
    </lineage>
</organism>
<feature type="region of interest" description="Disordered" evidence="1">
    <location>
        <begin position="196"/>
        <end position="227"/>
    </location>
</feature>
<protein>
    <submittedName>
        <fullName evidence="2">Uncharacterized protein</fullName>
    </submittedName>
</protein>
<evidence type="ECO:0000313" key="2">
    <source>
        <dbReference type="EMBL" id="SMO97569.1"/>
    </source>
</evidence>
<sequence>MPTARRTRRSASARLFMARRPTKASNASSSARSPGSTERSLRSLYCCSDSVRGRGAAVTNLSHRASFQSKERIAPLNRGIKRLERGCCPSLLDNPRRSARPGLLDIFIRRSKSRGSGRQGLLMCRDNLLQPLSGKPQLNRRSHRDPRLSSHTSTSSPSLRRAPATRISAPPQAICPHCRTVRFTPLLQWAFRDRCRPRPAGPRPAAPPDPADRAGCRTRTAPETPAW</sequence>
<feature type="region of interest" description="Disordered" evidence="1">
    <location>
        <begin position="1"/>
        <end position="37"/>
    </location>
</feature>
<evidence type="ECO:0000256" key="1">
    <source>
        <dbReference type="SAM" id="MobiDB-lite"/>
    </source>
</evidence>
<keyword evidence="3" id="KW-1185">Reference proteome</keyword>
<dbReference type="EMBL" id="FXTK01000028">
    <property type="protein sequence ID" value="SMO97569.1"/>
    <property type="molecule type" value="Genomic_DNA"/>
</dbReference>
<reference evidence="2 3" key="1">
    <citation type="submission" date="2017-05" db="EMBL/GenBank/DDBJ databases">
        <authorList>
            <person name="Varghese N."/>
            <person name="Submissions S."/>
        </authorList>
    </citation>
    <scope>NUCLEOTIDE SEQUENCE [LARGE SCALE GENOMIC DNA]</scope>
    <source>
        <strain evidence="2 3">DSM 100094</strain>
    </source>
</reference>
<feature type="compositionally biased region" description="Low complexity" evidence="1">
    <location>
        <begin position="149"/>
        <end position="160"/>
    </location>
</feature>
<feature type="compositionally biased region" description="Pro residues" evidence="1">
    <location>
        <begin position="199"/>
        <end position="209"/>
    </location>
</feature>
<gene>
    <name evidence="2" type="ORF">SAMN06265221_12819</name>
</gene>
<accession>A0A521FN45</accession>
<dbReference type="Proteomes" id="UP000319014">
    <property type="component" value="Unassembled WGS sequence"/>
</dbReference>
<evidence type="ECO:0000313" key="3">
    <source>
        <dbReference type="Proteomes" id="UP000319014"/>
    </source>
</evidence>
<feature type="region of interest" description="Disordered" evidence="1">
    <location>
        <begin position="132"/>
        <end position="167"/>
    </location>
</feature>
<feature type="compositionally biased region" description="Basic residues" evidence="1">
    <location>
        <begin position="1"/>
        <end position="11"/>
    </location>
</feature>